<evidence type="ECO:0000313" key="10">
    <source>
        <dbReference type="EMBL" id="WAR17293.1"/>
    </source>
</evidence>
<keyword evidence="7" id="KW-0539">Nucleus</keyword>
<keyword evidence="11" id="KW-1185">Reference proteome</keyword>
<comment type="subcellular location">
    <subcellularLocation>
        <location evidence="1">Nucleus</location>
    </subcellularLocation>
</comment>
<reference evidence="10" key="1">
    <citation type="submission" date="2022-11" db="EMBL/GenBank/DDBJ databases">
        <title>Centuries of genome instability and evolution in soft-shell clam transmissible cancer (bioRxiv).</title>
        <authorList>
            <person name="Hart S.F.M."/>
            <person name="Yonemitsu M.A."/>
            <person name="Giersch R.M."/>
            <person name="Beal B.F."/>
            <person name="Arriagada G."/>
            <person name="Davis B.W."/>
            <person name="Ostrander E.A."/>
            <person name="Goff S.P."/>
            <person name="Metzger M.J."/>
        </authorList>
    </citation>
    <scope>NUCLEOTIDE SEQUENCE</scope>
    <source>
        <strain evidence="10">MELC-2E11</strain>
        <tissue evidence="10">Siphon/mantle</tissue>
    </source>
</reference>
<proteinExistence type="inferred from homology"/>
<keyword evidence="6" id="KW-0804">Transcription</keyword>
<comment type="similarity">
    <text evidence="2">Belongs to the Mediator complex subunit 30 family.</text>
</comment>
<evidence type="ECO:0000256" key="9">
    <source>
        <dbReference type="ARBA" id="ARBA00031981"/>
    </source>
</evidence>
<dbReference type="PANTHER" id="PTHR31705">
    <property type="entry name" value="MEDIATOR OF RNA POLYMERASE II TRANSCRIPTION SUBUNIT 30"/>
    <property type="match status" value="1"/>
</dbReference>
<comment type="function">
    <text evidence="8">Component of the Mediator complex, a coactivator involved in the regulated transcription of nearly all RNA polymerase II-dependent genes. Mediator functions as a bridge to convey information from gene-specific regulatory proteins to the basal RNA polymerase II transcription machinery. Mediator is recruited to promoters by direct interactions with regulatory proteins and serves as a scaffold for the assembly of a functional preinitiation complex with RNA polymerase II and the general transcription factors.</text>
</comment>
<dbReference type="Pfam" id="PF11315">
    <property type="entry name" value="Med30"/>
    <property type="match status" value="1"/>
</dbReference>
<evidence type="ECO:0000256" key="1">
    <source>
        <dbReference type="ARBA" id="ARBA00004123"/>
    </source>
</evidence>
<dbReference type="Proteomes" id="UP001164746">
    <property type="component" value="Chromosome 10"/>
</dbReference>
<evidence type="ECO:0000256" key="6">
    <source>
        <dbReference type="ARBA" id="ARBA00023163"/>
    </source>
</evidence>
<sequence>MTSIAMAGPGQHYPMSVPASLPSEMIAGSQIGSQMMSPTKQVNPVSLCKMGQESNQELVTKLLDVFRLFKSMQMTFKKLRFIYDKTNQMVPDPDENPEEVLVPLKGDPLVEKNTNTDAFKLASDEHGQLIEQIQLKNHEMKEVIDKIRTIIWEINTMIVMRKTN</sequence>
<keyword evidence="5" id="KW-0010">Activator</keyword>
<dbReference type="EMBL" id="CP111021">
    <property type="protein sequence ID" value="WAR17293.1"/>
    <property type="molecule type" value="Genomic_DNA"/>
</dbReference>
<keyword evidence="4" id="KW-0805">Transcription regulation</keyword>
<evidence type="ECO:0000256" key="8">
    <source>
        <dbReference type="ARBA" id="ARBA00025687"/>
    </source>
</evidence>
<dbReference type="PANTHER" id="PTHR31705:SF4">
    <property type="entry name" value="MEDIATOR OF RNA POLYMERASE II TRANSCRIPTION SUBUNIT 30"/>
    <property type="match status" value="1"/>
</dbReference>
<name>A0ABY7F535_MYAAR</name>
<gene>
    <name evidence="10" type="ORF">MAR_031887</name>
</gene>
<evidence type="ECO:0000256" key="2">
    <source>
        <dbReference type="ARBA" id="ARBA00010606"/>
    </source>
</evidence>
<evidence type="ECO:0000313" key="11">
    <source>
        <dbReference type="Proteomes" id="UP001164746"/>
    </source>
</evidence>
<evidence type="ECO:0000256" key="5">
    <source>
        <dbReference type="ARBA" id="ARBA00023159"/>
    </source>
</evidence>
<evidence type="ECO:0000256" key="7">
    <source>
        <dbReference type="ARBA" id="ARBA00023242"/>
    </source>
</evidence>
<evidence type="ECO:0000256" key="3">
    <source>
        <dbReference type="ARBA" id="ARBA00019664"/>
    </source>
</evidence>
<protein>
    <recommendedName>
        <fullName evidence="3">Mediator of RNA polymerase II transcription subunit 30</fullName>
    </recommendedName>
    <alternativeName>
        <fullName evidence="9">Mediator complex subunit 30</fullName>
    </alternativeName>
</protein>
<evidence type="ECO:0000256" key="4">
    <source>
        <dbReference type="ARBA" id="ARBA00023015"/>
    </source>
</evidence>
<dbReference type="InterPro" id="IPR021019">
    <property type="entry name" value="Mediator_Med30_met"/>
</dbReference>
<accession>A0ABY7F535</accession>
<organism evidence="10 11">
    <name type="scientific">Mya arenaria</name>
    <name type="common">Soft-shell clam</name>
    <dbReference type="NCBI Taxonomy" id="6604"/>
    <lineage>
        <taxon>Eukaryota</taxon>
        <taxon>Metazoa</taxon>
        <taxon>Spiralia</taxon>
        <taxon>Lophotrochozoa</taxon>
        <taxon>Mollusca</taxon>
        <taxon>Bivalvia</taxon>
        <taxon>Autobranchia</taxon>
        <taxon>Heteroconchia</taxon>
        <taxon>Euheterodonta</taxon>
        <taxon>Imparidentia</taxon>
        <taxon>Neoheterodontei</taxon>
        <taxon>Myida</taxon>
        <taxon>Myoidea</taxon>
        <taxon>Myidae</taxon>
        <taxon>Mya</taxon>
    </lineage>
</organism>